<evidence type="ECO:0000313" key="11">
    <source>
        <dbReference type="EMBL" id="CAE0373590.1"/>
    </source>
</evidence>
<evidence type="ECO:0000256" key="3">
    <source>
        <dbReference type="ARBA" id="ARBA00022692"/>
    </source>
</evidence>
<proteinExistence type="predicted"/>
<evidence type="ECO:0000256" key="8">
    <source>
        <dbReference type="ARBA" id="ARBA00023264"/>
    </source>
</evidence>
<evidence type="ECO:0000256" key="10">
    <source>
        <dbReference type="SAM" id="SignalP"/>
    </source>
</evidence>
<comment type="subcellular location">
    <subcellularLocation>
        <location evidence="1">Endomembrane system</location>
        <topology evidence="1">Multi-pass membrane protein</topology>
    </subcellularLocation>
</comment>
<evidence type="ECO:0000256" key="5">
    <source>
        <dbReference type="ARBA" id="ARBA00023098"/>
    </source>
</evidence>
<evidence type="ECO:0000256" key="2">
    <source>
        <dbReference type="ARBA" id="ARBA00022516"/>
    </source>
</evidence>
<keyword evidence="10" id="KW-0732">Signal</keyword>
<feature type="chain" id="PRO_5031086490" description="Protein-S-isoprenylcysteine O-methyltransferase" evidence="10">
    <location>
        <begin position="19"/>
        <end position="218"/>
    </location>
</feature>
<accession>A0A7S3K3G9</accession>
<dbReference type="EMBL" id="HBIJ01022094">
    <property type="protein sequence ID" value="CAE0373590.1"/>
    <property type="molecule type" value="Transcribed_RNA"/>
</dbReference>
<keyword evidence="5" id="KW-0443">Lipid metabolism</keyword>
<organism evidence="11">
    <name type="scientific">Aureoumbra lagunensis</name>
    <dbReference type="NCBI Taxonomy" id="44058"/>
    <lineage>
        <taxon>Eukaryota</taxon>
        <taxon>Sar</taxon>
        <taxon>Stramenopiles</taxon>
        <taxon>Ochrophyta</taxon>
        <taxon>Pelagophyceae</taxon>
        <taxon>Pelagomonadales</taxon>
        <taxon>Aureoumbra</taxon>
    </lineage>
</organism>
<dbReference type="GO" id="GO:0012505">
    <property type="term" value="C:endomembrane system"/>
    <property type="evidence" value="ECO:0007669"/>
    <property type="project" value="UniProtKB-SubCell"/>
</dbReference>
<keyword evidence="2" id="KW-0444">Lipid biosynthesis</keyword>
<evidence type="ECO:0000256" key="6">
    <source>
        <dbReference type="ARBA" id="ARBA00023136"/>
    </source>
</evidence>
<evidence type="ECO:0008006" key="12">
    <source>
        <dbReference type="Google" id="ProtNLM"/>
    </source>
</evidence>
<keyword evidence="4 9" id="KW-1133">Transmembrane helix</keyword>
<dbReference type="InterPro" id="IPR007318">
    <property type="entry name" value="Phopholipid_MeTrfase"/>
</dbReference>
<dbReference type="Pfam" id="PF04191">
    <property type="entry name" value="PEMT"/>
    <property type="match status" value="1"/>
</dbReference>
<dbReference type="UniPathway" id="UPA00753"/>
<dbReference type="PANTHER" id="PTHR43847">
    <property type="entry name" value="BLL3993 PROTEIN"/>
    <property type="match status" value="1"/>
</dbReference>
<dbReference type="AlphaFoldDB" id="A0A7S3K3G9"/>
<reference evidence="11" key="1">
    <citation type="submission" date="2021-01" db="EMBL/GenBank/DDBJ databases">
        <authorList>
            <person name="Corre E."/>
            <person name="Pelletier E."/>
            <person name="Niang G."/>
            <person name="Scheremetjew M."/>
            <person name="Finn R."/>
            <person name="Kale V."/>
            <person name="Holt S."/>
            <person name="Cochrane G."/>
            <person name="Meng A."/>
            <person name="Brown T."/>
            <person name="Cohen L."/>
        </authorList>
    </citation>
    <scope>NUCLEOTIDE SEQUENCE</scope>
    <source>
        <strain evidence="11">CCMP1510</strain>
    </source>
</reference>
<evidence type="ECO:0000256" key="1">
    <source>
        <dbReference type="ARBA" id="ARBA00004127"/>
    </source>
</evidence>
<dbReference type="PANTHER" id="PTHR43847:SF1">
    <property type="entry name" value="BLL3993 PROTEIN"/>
    <property type="match status" value="1"/>
</dbReference>
<dbReference type="Gene3D" id="1.20.120.1630">
    <property type="match status" value="1"/>
</dbReference>
<feature type="transmembrane region" description="Helical" evidence="9">
    <location>
        <begin position="69"/>
        <end position="89"/>
    </location>
</feature>
<gene>
    <name evidence="11" type="ORF">ALAG00032_LOCUS14391</name>
</gene>
<keyword evidence="7" id="KW-0594">Phospholipid biosynthesis</keyword>
<keyword evidence="6 9" id="KW-0472">Membrane</keyword>
<feature type="transmembrane region" description="Helical" evidence="9">
    <location>
        <begin position="150"/>
        <end position="177"/>
    </location>
</feature>
<name>A0A7S3K3G9_9STRA</name>
<keyword evidence="8" id="KW-1208">Phospholipid metabolism</keyword>
<feature type="transmembrane region" description="Helical" evidence="9">
    <location>
        <begin position="96"/>
        <end position="114"/>
    </location>
</feature>
<evidence type="ECO:0000256" key="7">
    <source>
        <dbReference type="ARBA" id="ARBA00023209"/>
    </source>
</evidence>
<dbReference type="InterPro" id="IPR052527">
    <property type="entry name" value="Metal_cation-efflux_comp"/>
</dbReference>
<dbReference type="GO" id="GO:0006656">
    <property type="term" value="P:phosphatidylcholine biosynthetic process"/>
    <property type="evidence" value="ECO:0007669"/>
    <property type="project" value="UniProtKB-UniPathway"/>
</dbReference>
<protein>
    <recommendedName>
        <fullName evidence="12">Protein-S-isoprenylcysteine O-methyltransferase</fullName>
    </recommendedName>
</protein>
<evidence type="ECO:0000256" key="9">
    <source>
        <dbReference type="SAM" id="Phobius"/>
    </source>
</evidence>
<keyword evidence="3 9" id="KW-0812">Transmembrane</keyword>
<sequence>MIVIKVLFVACLVSVSNAFVSLQSGISHKRAMTLKVGSEDVLTRISESREALQINLQKLFQEDSAGEQALVLLQGALIVLLGFGTIPLIGDLLNVVCGPGLILAGVGLLGTGALELGPKNLTPSLNPVEDNELKTNGAYALSRHPLYTGLLLSSTGLAVTTQSFQRVIIVLLLYLLLDYKATKEEEALVDLHPAYRAYQSTVPKLLPDPTKLFTTLDN</sequence>
<feature type="signal peptide" evidence="10">
    <location>
        <begin position="1"/>
        <end position="18"/>
    </location>
</feature>
<evidence type="ECO:0000256" key="4">
    <source>
        <dbReference type="ARBA" id="ARBA00022989"/>
    </source>
</evidence>